<feature type="compositionally biased region" description="Low complexity" evidence="1">
    <location>
        <begin position="672"/>
        <end position="690"/>
    </location>
</feature>
<comment type="caution">
    <text evidence="2">The sequence shown here is derived from an EMBL/GenBank/DDBJ whole genome shotgun (WGS) entry which is preliminary data.</text>
</comment>
<proteinExistence type="predicted"/>
<evidence type="ECO:0008006" key="4">
    <source>
        <dbReference type="Google" id="ProtNLM"/>
    </source>
</evidence>
<evidence type="ECO:0000256" key="1">
    <source>
        <dbReference type="SAM" id="MobiDB-lite"/>
    </source>
</evidence>
<feature type="compositionally biased region" description="Basic and acidic residues" evidence="1">
    <location>
        <begin position="754"/>
        <end position="775"/>
    </location>
</feature>
<feature type="region of interest" description="Disordered" evidence="1">
    <location>
        <begin position="750"/>
        <end position="802"/>
    </location>
</feature>
<name>A0ABQ1X8M4_9BACT</name>
<evidence type="ECO:0000313" key="2">
    <source>
        <dbReference type="EMBL" id="GGG61180.1"/>
    </source>
</evidence>
<dbReference type="RefSeq" id="WP_188559775.1">
    <property type="nucleotide sequence ID" value="NZ_BMGS01000016.1"/>
</dbReference>
<evidence type="ECO:0000313" key="3">
    <source>
        <dbReference type="Proteomes" id="UP000601361"/>
    </source>
</evidence>
<feature type="region of interest" description="Disordered" evidence="1">
    <location>
        <begin position="1"/>
        <end position="20"/>
    </location>
</feature>
<protein>
    <recommendedName>
        <fullName evidence="4">Portal protein</fullName>
    </recommendedName>
</protein>
<keyword evidence="3" id="KW-1185">Reference proteome</keyword>
<reference evidence="3" key="1">
    <citation type="journal article" date="2019" name="Int. J. Syst. Evol. Microbiol.">
        <title>The Global Catalogue of Microorganisms (GCM) 10K type strain sequencing project: providing services to taxonomists for standard genome sequencing and annotation.</title>
        <authorList>
            <consortium name="The Broad Institute Genomics Platform"/>
            <consortium name="The Broad Institute Genome Sequencing Center for Infectious Disease"/>
            <person name="Wu L."/>
            <person name="Ma J."/>
        </authorList>
    </citation>
    <scope>NUCLEOTIDE SEQUENCE [LARGE SCALE GENOMIC DNA]</scope>
    <source>
        <strain evidence="3">CGMCC 1.12990</strain>
    </source>
</reference>
<gene>
    <name evidence="2" type="ORF">GCM10011378_41480</name>
</gene>
<dbReference type="EMBL" id="BMGS01000016">
    <property type="protein sequence ID" value="GGG61180.1"/>
    <property type="molecule type" value="Genomic_DNA"/>
</dbReference>
<feature type="region of interest" description="Disordered" evidence="1">
    <location>
        <begin position="672"/>
        <end position="694"/>
    </location>
</feature>
<accession>A0ABQ1X8M4</accession>
<dbReference type="Proteomes" id="UP000601361">
    <property type="component" value="Unassembled WGS sequence"/>
</dbReference>
<feature type="compositionally biased region" description="Basic and acidic residues" evidence="1">
    <location>
        <begin position="783"/>
        <end position="793"/>
    </location>
</feature>
<sequence length="802" mass="88514">MDLTSLGLAPVAPPDLSSTDPADKTPLYIRQWGLWFLSAYQRSGTQDFHAGFTSGRYALAERYLNGEHQPTPVLKDDKGEVDAERMSKLDFRPLPCLKRPMRALDGLLADYQYDPTCSILDDEAVAERNAYEGQARAAMEVGPRLQQMGLEMPLPEGMSQPPLDEDDLGLHMESEYQHPDGRVMEKKLLKGLDMARYGFQEAQLCADAYTYGVRVQWQKPVAGVRIPTRIRPHDAFILPSQDETFSNLQGGAHLEHIPLSGLKAEVAQDPTSPLSKQNWESLKSHAEATLSSGGRFGTTSYDQQRERELAGLIPVIRFSFIATELVTDSQGGQVPTQFVYEGTLLPGISAEDGQWVGYNCRKAFGQLRAEDNPLKALPLYTVYAPGLIGGKTRSLVEDCMPAYDGFNREFIKMQDMAAKSPQAIIQFNPDAIRAHTLERGAEKTEAGVQQAIRTMYKHGWILGGGPYVNEDGDTVQADTVKIIPNDISAILAQHWNSMQSYLRQIEDLTGINQSVAAGNAKQDVAAKSQEIAIQGSVNALNFLSRAKEYCFLHNCRAMSFSIQDAETPAGEGMPPKQPLTGEVALPGGAVEVLAPRPSLALDKRRVYVLIERLPLEQEKQEFTQQLGQYTIAAPGQQALLTPADIQVVQGARTLKDKWYKLATLVKRNRQAQMQQAQQQSEMQSQSAMQANEQSEMLKAQNAEAAHGYKMAEIAAQGEWSLKGIYAQAEANASNLDKQLAVDLQKQAMMGEQAASKHERELAHDAEQQDADRLHESLQLQDKIAGDVEKEKAKPKPKPAAGK</sequence>
<organism evidence="2 3">
    <name type="scientific">Hymenobacter glacieicola</name>
    <dbReference type="NCBI Taxonomy" id="1562124"/>
    <lineage>
        <taxon>Bacteria</taxon>
        <taxon>Pseudomonadati</taxon>
        <taxon>Bacteroidota</taxon>
        <taxon>Cytophagia</taxon>
        <taxon>Cytophagales</taxon>
        <taxon>Hymenobacteraceae</taxon>
        <taxon>Hymenobacter</taxon>
    </lineage>
</organism>